<dbReference type="GO" id="GO:0009820">
    <property type="term" value="P:alkaloid metabolic process"/>
    <property type="evidence" value="ECO:0007669"/>
    <property type="project" value="UniProtKB-KW"/>
</dbReference>
<comment type="catalytic activity">
    <reaction evidence="9">
        <text>4-(3-methylbut-2-enyl)-L-tryptophan + S-adenosyl-L-methionine = 4-(3-methylbut-2-enyl)-L-abrine + S-adenosyl-L-homocysteine + H(+)</text>
        <dbReference type="Rhea" id="RHEA:34435"/>
        <dbReference type="ChEBI" id="CHEBI:15378"/>
        <dbReference type="ChEBI" id="CHEBI:57856"/>
        <dbReference type="ChEBI" id="CHEBI:58209"/>
        <dbReference type="ChEBI" id="CHEBI:59789"/>
        <dbReference type="ChEBI" id="CHEBI:67248"/>
        <dbReference type="EC" id="2.1.1.261"/>
    </reaction>
</comment>
<comment type="subunit">
    <text evidence="3">Homodimer.</text>
</comment>
<dbReference type="GO" id="GO:0032259">
    <property type="term" value="P:methylation"/>
    <property type="evidence" value="ECO:0007669"/>
    <property type="project" value="UniProtKB-KW"/>
</dbReference>
<organism evidence="11 12">
    <name type="scientific">Sarocladium strictum</name>
    <name type="common">Black bundle disease fungus</name>
    <name type="synonym">Acremonium strictum</name>
    <dbReference type="NCBI Taxonomy" id="5046"/>
    <lineage>
        <taxon>Eukaryota</taxon>
        <taxon>Fungi</taxon>
        <taxon>Dikarya</taxon>
        <taxon>Ascomycota</taxon>
        <taxon>Pezizomycotina</taxon>
        <taxon>Sordariomycetes</taxon>
        <taxon>Hypocreomycetidae</taxon>
        <taxon>Hypocreales</taxon>
        <taxon>Sarocladiaceae</taxon>
        <taxon>Sarocladium</taxon>
    </lineage>
</organism>
<evidence type="ECO:0000259" key="10">
    <source>
        <dbReference type="Pfam" id="PF10017"/>
    </source>
</evidence>
<evidence type="ECO:0000313" key="11">
    <source>
        <dbReference type="EMBL" id="KAK0382784.1"/>
    </source>
</evidence>
<keyword evidence="6" id="KW-0808">Transferase</keyword>
<evidence type="ECO:0000313" key="12">
    <source>
        <dbReference type="Proteomes" id="UP001175261"/>
    </source>
</evidence>
<evidence type="ECO:0000256" key="5">
    <source>
        <dbReference type="ARBA" id="ARBA00022603"/>
    </source>
</evidence>
<evidence type="ECO:0000256" key="3">
    <source>
        <dbReference type="ARBA" id="ARBA00011738"/>
    </source>
</evidence>
<evidence type="ECO:0000256" key="8">
    <source>
        <dbReference type="ARBA" id="ARBA00039094"/>
    </source>
</evidence>
<dbReference type="InterPro" id="IPR051128">
    <property type="entry name" value="EgtD_Methyltrsf_superfamily"/>
</dbReference>
<dbReference type="InterPro" id="IPR017805">
    <property type="entry name" value="SAM_MeTrfase_EasF-type_put"/>
</dbReference>
<accession>A0AA39G9B0</accession>
<keyword evidence="4" id="KW-0017">Alkaloid metabolism</keyword>
<evidence type="ECO:0000256" key="7">
    <source>
        <dbReference type="ARBA" id="ARBA00022691"/>
    </source>
</evidence>
<reference evidence="11" key="1">
    <citation type="submission" date="2022-10" db="EMBL/GenBank/DDBJ databases">
        <title>Determination and structural analysis of whole genome sequence of Sarocladium strictum F4-1.</title>
        <authorList>
            <person name="Hu L."/>
            <person name="Jiang Y."/>
        </authorList>
    </citation>
    <scope>NUCLEOTIDE SEQUENCE</scope>
    <source>
        <strain evidence="11">F4-1</strain>
    </source>
</reference>
<evidence type="ECO:0000256" key="1">
    <source>
        <dbReference type="ARBA" id="ARBA00005107"/>
    </source>
</evidence>
<evidence type="ECO:0000256" key="6">
    <source>
        <dbReference type="ARBA" id="ARBA00022679"/>
    </source>
</evidence>
<feature type="domain" description="Histidine-specific methyltransferase SAM-dependent" evidence="10">
    <location>
        <begin position="28"/>
        <end position="338"/>
    </location>
</feature>
<evidence type="ECO:0000256" key="2">
    <source>
        <dbReference type="ARBA" id="ARBA00008361"/>
    </source>
</evidence>
<comment type="caution">
    <text evidence="11">The sequence shown here is derived from an EMBL/GenBank/DDBJ whole genome shotgun (WGS) entry which is preliminary data.</text>
</comment>
<dbReference type="EC" id="2.1.1.261" evidence="8"/>
<proteinExistence type="inferred from homology"/>
<dbReference type="GO" id="GO:0008168">
    <property type="term" value="F:methyltransferase activity"/>
    <property type="evidence" value="ECO:0007669"/>
    <property type="project" value="UniProtKB-KW"/>
</dbReference>
<dbReference type="PANTHER" id="PTHR43397">
    <property type="entry name" value="ERGOTHIONEINE BIOSYNTHESIS PROTEIN 1"/>
    <property type="match status" value="1"/>
</dbReference>
<evidence type="ECO:0000256" key="4">
    <source>
        <dbReference type="ARBA" id="ARBA00022589"/>
    </source>
</evidence>
<dbReference type="AlphaFoldDB" id="A0AA39G9B0"/>
<dbReference type="InterPro" id="IPR017804">
    <property type="entry name" value="MeTrfase_EgtD-like"/>
</dbReference>
<dbReference type="Gene3D" id="3.40.50.150">
    <property type="entry name" value="Vaccinia Virus protein VP39"/>
    <property type="match status" value="1"/>
</dbReference>
<dbReference type="EMBL" id="JAPDFR010000010">
    <property type="protein sequence ID" value="KAK0382784.1"/>
    <property type="molecule type" value="Genomic_DNA"/>
</dbReference>
<gene>
    <name evidence="11" type="ORF">NLU13_9879</name>
</gene>
<dbReference type="Proteomes" id="UP001175261">
    <property type="component" value="Unassembled WGS sequence"/>
</dbReference>
<sequence>MVSAIANQGEICDIGGGSLYDDVREQLAKVLRQVHDDPTKKPTLPDEILYHDDGLEIWNKIIWQPEFYQTHDEIALFDAHGMDIVSRVEPGVTMIDLGAGDTRKVEHLLDCFERSRVEATYLALDISHTSLKHNVRYLEKKHAGRNKVVRCAGLWGTFEDGQQYVENIKSPRLFLSLGSVLCNDEWETAVANLRKWASQLRPNDLLLVGMDAHLEQDDRKKIWAAYHTSNDLFRKFFLNGFDHANRLVGQNWLNEDNWSFEAELEHEPTTRHRFFFKAKREIRLDEFDRTIHVGEEFDWFDSHKYGEWQVRYMCSQAKLEVIEVWCAPNSEFRQYLIRKRDQDEQSDRDSAVSGL</sequence>
<dbReference type="PIRSF" id="PIRSF018005">
    <property type="entry name" value="UCP018005"/>
    <property type="match status" value="1"/>
</dbReference>
<comment type="pathway">
    <text evidence="1">Alkaloid biosynthesis; ergot alkaloid biosynthesis.</text>
</comment>
<dbReference type="NCBIfam" id="TIGR03439">
    <property type="entry name" value="methyl_EasF"/>
    <property type="match status" value="1"/>
</dbReference>
<dbReference type="InterPro" id="IPR019257">
    <property type="entry name" value="MeTrfase_dom"/>
</dbReference>
<protein>
    <recommendedName>
        <fullName evidence="8">4-dimethylallyltryptophan N-methyltransferase</fullName>
        <ecNumber evidence="8">2.1.1.261</ecNumber>
    </recommendedName>
</protein>
<evidence type="ECO:0000256" key="9">
    <source>
        <dbReference type="ARBA" id="ARBA00049425"/>
    </source>
</evidence>
<name>A0AA39G9B0_SARSR</name>
<dbReference type="Pfam" id="PF10017">
    <property type="entry name" value="Methyltransf_33"/>
    <property type="match status" value="1"/>
</dbReference>
<dbReference type="InterPro" id="IPR029063">
    <property type="entry name" value="SAM-dependent_MTases_sf"/>
</dbReference>
<keyword evidence="5" id="KW-0489">Methyltransferase</keyword>
<comment type="similarity">
    <text evidence="2">Belongs to the methyltransferase superfamily.</text>
</comment>
<keyword evidence="7" id="KW-0949">S-adenosyl-L-methionine</keyword>
<dbReference type="PANTHER" id="PTHR43397:SF1">
    <property type="entry name" value="ERGOTHIONEINE BIOSYNTHESIS PROTEIN 1"/>
    <property type="match status" value="1"/>
</dbReference>
<keyword evidence="12" id="KW-1185">Reference proteome</keyword>